<reference evidence="2 3" key="1">
    <citation type="journal article" date="2022" name="Nat. Plants">
        <title>Genomes of leafy and leafless Platanthera orchids illuminate the evolution of mycoheterotrophy.</title>
        <authorList>
            <person name="Li M.H."/>
            <person name="Liu K.W."/>
            <person name="Li Z."/>
            <person name="Lu H.C."/>
            <person name="Ye Q.L."/>
            <person name="Zhang D."/>
            <person name="Wang J.Y."/>
            <person name="Li Y.F."/>
            <person name="Zhong Z.M."/>
            <person name="Liu X."/>
            <person name="Yu X."/>
            <person name="Liu D.K."/>
            <person name="Tu X.D."/>
            <person name="Liu B."/>
            <person name="Hao Y."/>
            <person name="Liao X.Y."/>
            <person name="Jiang Y.T."/>
            <person name="Sun W.H."/>
            <person name="Chen J."/>
            <person name="Chen Y.Q."/>
            <person name="Ai Y."/>
            <person name="Zhai J.W."/>
            <person name="Wu S.S."/>
            <person name="Zhou Z."/>
            <person name="Hsiao Y.Y."/>
            <person name="Wu W.L."/>
            <person name="Chen Y.Y."/>
            <person name="Lin Y.F."/>
            <person name="Hsu J.L."/>
            <person name="Li C.Y."/>
            <person name="Wang Z.W."/>
            <person name="Zhao X."/>
            <person name="Zhong W.Y."/>
            <person name="Ma X.K."/>
            <person name="Ma L."/>
            <person name="Huang J."/>
            <person name="Chen G.Z."/>
            <person name="Huang M.Z."/>
            <person name="Huang L."/>
            <person name="Peng D.H."/>
            <person name="Luo Y.B."/>
            <person name="Zou S.Q."/>
            <person name="Chen S.P."/>
            <person name="Lan S."/>
            <person name="Tsai W.C."/>
            <person name="Van de Peer Y."/>
            <person name="Liu Z.J."/>
        </authorList>
    </citation>
    <scope>NUCLEOTIDE SEQUENCE [LARGE SCALE GENOMIC DNA]</scope>
    <source>
        <strain evidence="2">Lor288</strain>
    </source>
</reference>
<protein>
    <submittedName>
        <fullName evidence="2">Uncharacterized protein</fullName>
    </submittedName>
</protein>
<accession>A0ABR2LLH2</accession>
<proteinExistence type="predicted"/>
<name>A0ABR2LLH2_9ASPA</name>
<feature type="region of interest" description="Disordered" evidence="1">
    <location>
        <begin position="25"/>
        <end position="53"/>
    </location>
</feature>
<gene>
    <name evidence="2" type="ORF">KSP40_PGU018337</name>
</gene>
<dbReference type="EMBL" id="JBBWWR010000018">
    <property type="protein sequence ID" value="KAK8943990.1"/>
    <property type="molecule type" value="Genomic_DNA"/>
</dbReference>
<dbReference type="Proteomes" id="UP001412067">
    <property type="component" value="Unassembled WGS sequence"/>
</dbReference>
<organism evidence="2 3">
    <name type="scientific">Platanthera guangdongensis</name>
    <dbReference type="NCBI Taxonomy" id="2320717"/>
    <lineage>
        <taxon>Eukaryota</taxon>
        <taxon>Viridiplantae</taxon>
        <taxon>Streptophyta</taxon>
        <taxon>Embryophyta</taxon>
        <taxon>Tracheophyta</taxon>
        <taxon>Spermatophyta</taxon>
        <taxon>Magnoliopsida</taxon>
        <taxon>Liliopsida</taxon>
        <taxon>Asparagales</taxon>
        <taxon>Orchidaceae</taxon>
        <taxon>Orchidoideae</taxon>
        <taxon>Orchideae</taxon>
        <taxon>Orchidinae</taxon>
        <taxon>Platanthera</taxon>
    </lineage>
</organism>
<keyword evidence="3" id="KW-1185">Reference proteome</keyword>
<evidence type="ECO:0000256" key="1">
    <source>
        <dbReference type="SAM" id="MobiDB-lite"/>
    </source>
</evidence>
<evidence type="ECO:0000313" key="2">
    <source>
        <dbReference type="EMBL" id="KAK8943990.1"/>
    </source>
</evidence>
<sequence>MALENASPPLDEKAKRTRELLASFYSTNASTGGGGSSNSSGGRPESADSVNSPNFDPDVYMSILVHFNSISFSPFNLLLSRSDNGDVIKLLDPSFMVNLKMI</sequence>
<evidence type="ECO:0000313" key="3">
    <source>
        <dbReference type="Proteomes" id="UP001412067"/>
    </source>
</evidence>
<comment type="caution">
    <text evidence="2">The sequence shown here is derived from an EMBL/GenBank/DDBJ whole genome shotgun (WGS) entry which is preliminary data.</text>
</comment>